<protein>
    <recommendedName>
        <fullName evidence="2">Ribosome recycling factor domain-containing protein</fullName>
    </recommendedName>
</protein>
<dbReference type="AlphaFoldDB" id="X1GVG7"/>
<evidence type="ECO:0008006" key="2">
    <source>
        <dbReference type="Google" id="ProtNLM"/>
    </source>
</evidence>
<dbReference type="EMBL" id="BARU01006794">
    <property type="protein sequence ID" value="GAH36973.1"/>
    <property type="molecule type" value="Genomic_DNA"/>
</dbReference>
<evidence type="ECO:0000313" key="1">
    <source>
        <dbReference type="EMBL" id="GAH36973.1"/>
    </source>
</evidence>
<comment type="caution">
    <text evidence="1">The sequence shown here is derived from an EMBL/GenBank/DDBJ whole genome shotgun (WGS) entry which is preliminary data.</text>
</comment>
<name>X1GVG7_9ZZZZ</name>
<sequence length="48" mass="5583">SFRGMEKNKEISQDELKSAIKRVDEINDSFLDKATEAGQKKEKEIREI</sequence>
<reference evidence="1" key="1">
    <citation type="journal article" date="2014" name="Front. Microbiol.">
        <title>High frequency of phylogenetically diverse reductive dehalogenase-homologous genes in deep subseafloor sedimentary metagenomes.</title>
        <authorList>
            <person name="Kawai M."/>
            <person name="Futagami T."/>
            <person name="Toyoda A."/>
            <person name="Takaki Y."/>
            <person name="Nishi S."/>
            <person name="Hori S."/>
            <person name="Arai W."/>
            <person name="Tsubouchi T."/>
            <person name="Morono Y."/>
            <person name="Uchiyama I."/>
            <person name="Ito T."/>
            <person name="Fujiyama A."/>
            <person name="Inagaki F."/>
            <person name="Takami H."/>
        </authorList>
    </citation>
    <scope>NUCLEOTIDE SEQUENCE</scope>
    <source>
        <strain evidence="1">Expedition CK06-06</strain>
    </source>
</reference>
<organism evidence="1">
    <name type="scientific">marine sediment metagenome</name>
    <dbReference type="NCBI Taxonomy" id="412755"/>
    <lineage>
        <taxon>unclassified sequences</taxon>
        <taxon>metagenomes</taxon>
        <taxon>ecological metagenomes</taxon>
    </lineage>
</organism>
<gene>
    <name evidence="1" type="ORF">S03H2_13379</name>
</gene>
<dbReference type="Gene3D" id="1.10.132.20">
    <property type="entry name" value="Ribosome-recycling factor"/>
    <property type="match status" value="1"/>
</dbReference>
<proteinExistence type="predicted"/>
<accession>X1GVG7</accession>
<feature type="non-terminal residue" evidence="1">
    <location>
        <position position="1"/>
    </location>
</feature>
<dbReference type="InterPro" id="IPR036191">
    <property type="entry name" value="RRF_sf"/>
</dbReference>
<dbReference type="SUPFAM" id="SSF55194">
    <property type="entry name" value="Ribosome recycling factor, RRF"/>
    <property type="match status" value="1"/>
</dbReference>